<reference evidence="3" key="3">
    <citation type="submission" date="2025-09" db="UniProtKB">
        <authorList>
            <consortium name="Ensembl"/>
        </authorList>
    </citation>
    <scope>IDENTIFICATION</scope>
</reference>
<dbReference type="Proteomes" id="UP000694380">
    <property type="component" value="Chromosome 4"/>
</dbReference>
<dbReference type="PANTHER" id="PTHR45749">
    <property type="match status" value="1"/>
</dbReference>
<dbReference type="OMA" id="AEHENSK"/>
<feature type="region of interest" description="Disordered" evidence="1">
    <location>
        <begin position="1"/>
        <end position="132"/>
    </location>
</feature>
<reference evidence="3" key="1">
    <citation type="journal article" date="2015" name="Genome Biol. Evol.">
        <title>Physical Mapping and Refinement of the Painted Turtle Genome (Chrysemys picta) Inform Amniote Genome Evolution and Challenge Turtle-Bird Chromosomal Conservation.</title>
        <authorList>
            <person name="Badenhorst D."/>
            <person name="Hillier L.W."/>
            <person name="Literman R."/>
            <person name="Montiel E.E."/>
            <person name="Radhakrishnan S."/>
            <person name="Shen Y."/>
            <person name="Minx P."/>
            <person name="Janes D.E."/>
            <person name="Warren W.C."/>
            <person name="Edwards S.V."/>
            <person name="Valenzuela N."/>
        </authorList>
    </citation>
    <scope>NUCLEOTIDE SEQUENCE [LARGE SCALE GENOMIC DNA]</scope>
</reference>
<dbReference type="Ensembl" id="ENSCPBT00000038454.1">
    <property type="protein sequence ID" value="ENSCPBP00000032694.1"/>
    <property type="gene ID" value="ENSCPBG00000022921.1"/>
</dbReference>
<dbReference type="InterPro" id="IPR025398">
    <property type="entry name" value="DUF4371"/>
</dbReference>
<dbReference type="AlphaFoldDB" id="A0A8C3IGQ8"/>
<dbReference type="InterPro" id="IPR012337">
    <property type="entry name" value="RNaseH-like_sf"/>
</dbReference>
<evidence type="ECO:0000256" key="1">
    <source>
        <dbReference type="SAM" id="MobiDB-lite"/>
    </source>
</evidence>
<dbReference type="PANTHER" id="PTHR45749:SF35">
    <property type="entry name" value="AC-LIKE TRANSPOSASE-RELATED"/>
    <property type="match status" value="1"/>
</dbReference>
<feature type="compositionally biased region" description="Basic and acidic residues" evidence="1">
    <location>
        <begin position="1"/>
        <end position="10"/>
    </location>
</feature>
<feature type="compositionally biased region" description="Basic and acidic residues" evidence="1">
    <location>
        <begin position="90"/>
        <end position="104"/>
    </location>
</feature>
<protein>
    <recommendedName>
        <fullName evidence="2">TTF-type domain-containing protein</fullName>
    </recommendedName>
</protein>
<evidence type="ECO:0000313" key="3">
    <source>
        <dbReference type="Ensembl" id="ENSCPBP00000032694.1"/>
    </source>
</evidence>
<evidence type="ECO:0000313" key="4">
    <source>
        <dbReference type="Proteomes" id="UP000694380"/>
    </source>
</evidence>
<dbReference type="KEGG" id="cpic:101934254"/>
<dbReference type="SUPFAM" id="SSF53098">
    <property type="entry name" value="Ribonuclease H-like"/>
    <property type="match status" value="1"/>
</dbReference>
<dbReference type="GeneTree" id="ENSGT00940000166662"/>
<accession>A0A8C3IGQ8</accession>
<proteinExistence type="predicted"/>
<feature type="compositionally biased region" description="Acidic residues" evidence="1">
    <location>
        <begin position="73"/>
        <end position="89"/>
    </location>
</feature>
<feature type="domain" description="TTF-type" evidence="2">
    <location>
        <begin position="186"/>
        <end position="272"/>
    </location>
</feature>
<dbReference type="OrthoDB" id="9950531at2759"/>
<evidence type="ECO:0000259" key="2">
    <source>
        <dbReference type="SMART" id="SM00597"/>
    </source>
</evidence>
<sequence>MGKRSRDMGRKYPCGSKKRALYKAKAVERQKQKGALSKYFSRPDSTVETEELREDAAMVEKSPVEHTTQTENDSNDEEFEEPDHSEEDTQDRQGEEKTAKRVVTDAEGTEGQECFSANKDASGLDPEQKGNFNSADQIEISDDPATWPEYISQHIREYLVKQGPPQIIGEDFPKNKIGQHFSNFHCKRKLSNGEIVPRPWVIYSVSADKIFCYDCKIFCNNVTSSLASNGFNDWSNIHTILAEHENSKGHLQAVLSCCDLQQRLSAGKTIDAIQQKLIDQEAKRWHQVFERLVAVVQLLAERNLSFHGSDDRLGTLYNGNFLGVIELLGKFDPVMEEHLQRIKNKEIHDHYLGKNIQNELISIVGNAVKHEIIARIKAAKYFAIILDCTSDSHQDQMSLTIRYVADGVSPNIPAGVYEHFIKFIVVENSTGECLYNILLSELEDLGLDVANIRGQGYDNGANMKGHISGVQARLLKTNPRAFFTPCHASHNYNLFLGDVAKTCPDVMSFFGALQHIYVLFSASTKRWTIFRNHVTGFSVKPLCETRWECTMQSVKALRNQAGEFYDALVEVAETTDDAQAKNEAEWLAIQMKNYKFLVSLVFWHDLLFQVNFVSKELQSDPMDISAGISSFKKLCNWLKTYREKGFQEVLIGACGGAIAHTQRG</sequence>
<dbReference type="InterPro" id="IPR006580">
    <property type="entry name" value="Znf_TTF"/>
</dbReference>
<reference evidence="3" key="2">
    <citation type="submission" date="2025-08" db="UniProtKB">
        <authorList>
            <consortium name="Ensembl"/>
        </authorList>
    </citation>
    <scope>IDENTIFICATION</scope>
</reference>
<name>A0A8C3IGQ8_CHRPI</name>
<feature type="compositionally biased region" description="Basic and acidic residues" evidence="1">
    <location>
        <begin position="54"/>
        <end position="64"/>
    </location>
</feature>
<dbReference type="Pfam" id="PF14291">
    <property type="entry name" value="DUF4371"/>
    <property type="match status" value="1"/>
</dbReference>
<dbReference type="SMART" id="SM00597">
    <property type="entry name" value="ZnF_TTF"/>
    <property type="match status" value="1"/>
</dbReference>
<keyword evidence="4" id="KW-1185">Reference proteome</keyword>
<organism evidence="3 4">
    <name type="scientific">Chrysemys picta bellii</name>
    <name type="common">Western painted turtle</name>
    <name type="synonym">Emys bellii</name>
    <dbReference type="NCBI Taxonomy" id="8478"/>
    <lineage>
        <taxon>Eukaryota</taxon>
        <taxon>Metazoa</taxon>
        <taxon>Chordata</taxon>
        <taxon>Craniata</taxon>
        <taxon>Vertebrata</taxon>
        <taxon>Euteleostomi</taxon>
        <taxon>Archelosauria</taxon>
        <taxon>Testudinata</taxon>
        <taxon>Testudines</taxon>
        <taxon>Cryptodira</taxon>
        <taxon>Durocryptodira</taxon>
        <taxon>Testudinoidea</taxon>
        <taxon>Emydidae</taxon>
        <taxon>Chrysemys</taxon>
    </lineage>
</organism>